<organism evidence="4">
    <name type="scientific">marine metagenome</name>
    <dbReference type="NCBI Taxonomy" id="408172"/>
    <lineage>
        <taxon>unclassified sequences</taxon>
        <taxon>metagenomes</taxon>
        <taxon>ecological metagenomes</taxon>
    </lineage>
</organism>
<proteinExistence type="predicted"/>
<dbReference type="SUPFAM" id="SSF103025">
    <property type="entry name" value="Folate-binding domain"/>
    <property type="match status" value="1"/>
</dbReference>
<sequence>MFVRLDNRALIRLTGKDSESFLQSQLSNDVNKLDNSSIQLSAYCQHQGKILVLFWLLRCEDGFFLSFPLDLIETIINRLKMFILMSDVKIENASDKYLQVGLIKENKADAYVLNGQLSLMLVDSQSAEKFTFASRHYWDKACIDNLIPEVNSLTTEKFVPQMLNLDIDEIGVSFTKGCYPGQEVVARLHYLGKVKRRLFVFKSVSEIKVGDDLFCPSSKSARTCGSVVFQVKFKADYFCLATLEVAHKDDQIYLNNEQGPTLTRINYE</sequence>
<dbReference type="AlphaFoldDB" id="A0A382FCS3"/>
<name>A0A382FCS3_9ZZZZ</name>
<protein>
    <submittedName>
        <fullName evidence="4">Uncharacterized protein</fullName>
    </submittedName>
</protein>
<dbReference type="InterPro" id="IPR045179">
    <property type="entry name" value="YgfZ/GcvT"/>
</dbReference>
<keyword evidence="3" id="KW-0496">Mitochondrion</keyword>
<keyword evidence="2" id="KW-0809">Transit peptide</keyword>
<evidence type="ECO:0000313" key="4">
    <source>
        <dbReference type="EMBL" id="SVB60013.1"/>
    </source>
</evidence>
<dbReference type="PANTHER" id="PTHR22602:SF0">
    <property type="entry name" value="TRANSFERASE CAF17, MITOCHONDRIAL-RELATED"/>
    <property type="match status" value="1"/>
</dbReference>
<dbReference type="NCBIfam" id="TIGR03317">
    <property type="entry name" value="ygfZ_signature"/>
    <property type="match status" value="1"/>
</dbReference>
<comment type="subcellular location">
    <subcellularLocation>
        <location evidence="1">Mitochondrion</location>
    </subcellularLocation>
</comment>
<gene>
    <name evidence="4" type="ORF">METZ01_LOCUS212867</name>
</gene>
<dbReference type="PANTHER" id="PTHR22602">
    <property type="entry name" value="TRANSFERASE CAF17, MITOCHONDRIAL-RELATED"/>
    <property type="match status" value="1"/>
</dbReference>
<dbReference type="InterPro" id="IPR017703">
    <property type="entry name" value="YgfZ/GCV_T_CS"/>
</dbReference>
<accession>A0A382FCS3</accession>
<evidence type="ECO:0000256" key="1">
    <source>
        <dbReference type="ARBA" id="ARBA00004173"/>
    </source>
</evidence>
<dbReference type="Gene3D" id="3.30.1360.120">
    <property type="entry name" value="Probable tRNA modification gtpase trme, domain 1"/>
    <property type="match status" value="1"/>
</dbReference>
<dbReference type="GO" id="GO:0016226">
    <property type="term" value="P:iron-sulfur cluster assembly"/>
    <property type="evidence" value="ECO:0007669"/>
    <property type="project" value="TreeGrafter"/>
</dbReference>
<evidence type="ECO:0000256" key="2">
    <source>
        <dbReference type="ARBA" id="ARBA00022946"/>
    </source>
</evidence>
<evidence type="ECO:0000256" key="3">
    <source>
        <dbReference type="ARBA" id="ARBA00023128"/>
    </source>
</evidence>
<dbReference type="InterPro" id="IPR027266">
    <property type="entry name" value="TrmE/GcvT-like"/>
</dbReference>
<dbReference type="EMBL" id="UINC01048902">
    <property type="protein sequence ID" value="SVB60013.1"/>
    <property type="molecule type" value="Genomic_DNA"/>
</dbReference>
<dbReference type="GO" id="GO:0005739">
    <property type="term" value="C:mitochondrion"/>
    <property type="evidence" value="ECO:0007669"/>
    <property type="project" value="UniProtKB-SubCell"/>
</dbReference>
<dbReference type="Gene3D" id="2.40.30.160">
    <property type="match status" value="1"/>
</dbReference>
<reference evidence="4" key="1">
    <citation type="submission" date="2018-05" db="EMBL/GenBank/DDBJ databases">
        <authorList>
            <person name="Lanie J.A."/>
            <person name="Ng W.-L."/>
            <person name="Kazmierczak K.M."/>
            <person name="Andrzejewski T.M."/>
            <person name="Davidsen T.M."/>
            <person name="Wayne K.J."/>
            <person name="Tettelin H."/>
            <person name="Glass J.I."/>
            <person name="Rusch D."/>
            <person name="Podicherti R."/>
            <person name="Tsui H.-C.T."/>
            <person name="Winkler M.E."/>
        </authorList>
    </citation>
    <scope>NUCLEOTIDE SEQUENCE</scope>
</reference>